<organism evidence="1 2">
    <name type="scientific">Azotobacter chroococcum</name>
    <dbReference type="NCBI Taxonomy" id="353"/>
    <lineage>
        <taxon>Bacteria</taxon>
        <taxon>Pseudomonadati</taxon>
        <taxon>Pseudomonadota</taxon>
        <taxon>Gammaproteobacteria</taxon>
        <taxon>Pseudomonadales</taxon>
        <taxon>Pseudomonadaceae</taxon>
        <taxon>Azotobacter</taxon>
    </lineage>
</organism>
<evidence type="ECO:0000313" key="2">
    <source>
        <dbReference type="Proteomes" id="UP000295169"/>
    </source>
</evidence>
<accession>A0A4R1NS26</accession>
<dbReference type="EMBL" id="SMMU01000084">
    <property type="protein sequence ID" value="TCL15202.1"/>
    <property type="molecule type" value="Genomic_DNA"/>
</dbReference>
<dbReference type="Proteomes" id="UP000295169">
    <property type="component" value="Unassembled WGS sequence"/>
</dbReference>
<dbReference type="RefSeq" id="WP_131302565.1">
    <property type="nucleotide sequence ID" value="NZ_JBHLST010000078.1"/>
</dbReference>
<comment type="caution">
    <text evidence="1">The sequence shown here is derived from an EMBL/GenBank/DDBJ whole genome shotgun (WGS) entry which is preliminary data.</text>
</comment>
<gene>
    <name evidence="1" type="ORF">EV691_1842</name>
</gene>
<dbReference type="AlphaFoldDB" id="A0A4R1NS26"/>
<sequence length="169" mass="19227">MTETKTHYRKAFDSPYLSSADLVEPTVLTIKRVGLEPDRTKKTKDVFNTAHFVEREIRPGEPLKPMILNATNSKTLRALTGSAFLEDWQNVRVTIYVDQNVRFGKEVTEGLRISPHAPVGRRIEPCTKAWENAKLAYRRDGNLDAVLARAEMSEENQALLIEECQREVA</sequence>
<evidence type="ECO:0000313" key="1">
    <source>
        <dbReference type="EMBL" id="TCL15202.1"/>
    </source>
</evidence>
<protein>
    <submittedName>
        <fullName evidence="1">Uncharacterized protein</fullName>
    </submittedName>
</protein>
<name>A0A4R1NS26_9GAMM</name>
<reference evidence="1 2" key="1">
    <citation type="submission" date="2019-03" db="EMBL/GenBank/DDBJ databases">
        <title>Genomic Encyclopedia of Type Strains, Phase IV (KMG-IV): sequencing the most valuable type-strain genomes for metagenomic binning, comparative biology and taxonomic classification.</title>
        <authorList>
            <person name="Goeker M."/>
        </authorList>
    </citation>
    <scope>NUCLEOTIDE SEQUENCE [LARGE SCALE GENOMIC DNA]</scope>
    <source>
        <strain evidence="1 2">DSM 2286</strain>
    </source>
</reference>
<proteinExistence type="predicted"/>